<comment type="caution">
    <text evidence="1">The sequence shown here is derived from an EMBL/GenBank/DDBJ whole genome shotgun (WGS) entry which is preliminary data.</text>
</comment>
<protein>
    <submittedName>
        <fullName evidence="1">Uncharacterized protein</fullName>
    </submittedName>
</protein>
<accession>A0ABX0JD21</accession>
<name>A0ABX0JD21_9BACL</name>
<dbReference type="EMBL" id="JAAOIW010000011">
    <property type="protein sequence ID" value="NHN33151.1"/>
    <property type="molecule type" value="Genomic_DNA"/>
</dbReference>
<dbReference type="RefSeq" id="WP_166153464.1">
    <property type="nucleotide sequence ID" value="NZ_JAAOIW010000011.1"/>
</dbReference>
<gene>
    <name evidence="1" type="ORF">G9U52_25365</name>
</gene>
<organism evidence="1 2">
    <name type="scientific">Paenibacillus agricola</name>
    <dbReference type="NCBI Taxonomy" id="2716264"/>
    <lineage>
        <taxon>Bacteria</taxon>
        <taxon>Bacillati</taxon>
        <taxon>Bacillota</taxon>
        <taxon>Bacilli</taxon>
        <taxon>Bacillales</taxon>
        <taxon>Paenibacillaceae</taxon>
        <taxon>Paenibacillus</taxon>
    </lineage>
</organism>
<evidence type="ECO:0000313" key="2">
    <source>
        <dbReference type="Proteomes" id="UP001165962"/>
    </source>
</evidence>
<reference evidence="1" key="1">
    <citation type="submission" date="2020-03" db="EMBL/GenBank/DDBJ databases">
        <title>Draft sequencing of Paenibacilllus sp. S3N08.</title>
        <authorList>
            <person name="Kim D.-U."/>
        </authorList>
    </citation>
    <scope>NUCLEOTIDE SEQUENCE</scope>
    <source>
        <strain evidence="1">S3N08</strain>
    </source>
</reference>
<proteinExistence type="predicted"/>
<sequence>MEQVIVNGIVINLLEFAEIQSMKMVGTVDFIEEIFVGETEYKCEGVYKLFYSHNSKMFYAAWNRYMSWRDYELSRSKVALI</sequence>
<keyword evidence="2" id="KW-1185">Reference proteome</keyword>
<evidence type="ECO:0000313" key="1">
    <source>
        <dbReference type="EMBL" id="NHN33151.1"/>
    </source>
</evidence>
<dbReference type="Proteomes" id="UP001165962">
    <property type="component" value="Unassembled WGS sequence"/>
</dbReference>